<dbReference type="InterPro" id="IPR000845">
    <property type="entry name" value="Nucleoside_phosphorylase_d"/>
</dbReference>
<dbReference type="GO" id="GO:0005829">
    <property type="term" value="C:cytosol"/>
    <property type="evidence" value="ECO:0007669"/>
    <property type="project" value="TreeGrafter"/>
</dbReference>
<dbReference type="OrthoDB" id="431409at2759"/>
<dbReference type="PANTHER" id="PTHR42679:SF2">
    <property type="entry name" value="S-METHYL-5'-THIOADENOSINE PHOSPHORYLASE"/>
    <property type="match status" value="1"/>
</dbReference>
<dbReference type="InterPro" id="IPR035994">
    <property type="entry name" value="Nucleoside_phosphorylase_sf"/>
</dbReference>
<sequence>MTKVTIGILGGSSLFHSTRFSSLTKKVVITEHGSVLVHTGVWGSTNHDIVFIQRHHADADNDEYTQPANVNYRAIITALKQVNVDCILGVYSVGSMHVDIPVGQLVVPDDYFNPFHILNISTSYEAHVVPHITESLRKHLVQLLQQANLNHRDGGVYVQTSGPRFETKSEIRFFSQQGELVGMTGAHEAGLANELHVPFAMVSIVDNMANGLGDNLTLDQFKIAQKNNAAVMEAAVVLILDHFDPAVALNA</sequence>
<dbReference type="GO" id="GO:0019509">
    <property type="term" value="P:L-methionine salvage from methylthioadenosine"/>
    <property type="evidence" value="ECO:0007669"/>
    <property type="project" value="TreeGrafter"/>
</dbReference>
<dbReference type="CDD" id="cd09010">
    <property type="entry name" value="MTAP_SsMTAPII_like_MTIP"/>
    <property type="match status" value="1"/>
</dbReference>
<protein>
    <recommendedName>
        <fullName evidence="4">Nucleoside phosphorylase domain-containing protein</fullName>
    </recommendedName>
</protein>
<dbReference type="EMBL" id="KI913982">
    <property type="protein sequence ID" value="ETV95037.1"/>
    <property type="molecule type" value="Genomic_DNA"/>
</dbReference>
<keyword evidence="3" id="KW-0660">Purine salvage</keyword>
<dbReference type="GeneID" id="20088389"/>
<dbReference type="STRING" id="157072.A0A024TNX0"/>
<dbReference type="Pfam" id="PF01048">
    <property type="entry name" value="PNP_UDP_1"/>
    <property type="match status" value="1"/>
</dbReference>
<dbReference type="AlphaFoldDB" id="A0A024TNX0"/>
<dbReference type="PANTHER" id="PTHR42679">
    <property type="entry name" value="S-METHYL-5'-THIOADENOSINE PHOSPHORYLASE"/>
    <property type="match status" value="1"/>
</dbReference>
<keyword evidence="1" id="KW-0328">Glycosyltransferase</keyword>
<evidence type="ECO:0000256" key="2">
    <source>
        <dbReference type="ARBA" id="ARBA00022679"/>
    </source>
</evidence>
<proteinExistence type="predicted"/>
<name>A0A024TNX0_9STRA</name>
<dbReference type="GO" id="GO:0017061">
    <property type="term" value="F:S-methyl-5-thioadenosine phosphorylase activity"/>
    <property type="evidence" value="ECO:0007669"/>
    <property type="project" value="InterPro"/>
</dbReference>
<dbReference type="eggNOG" id="KOG3985">
    <property type="taxonomic scope" value="Eukaryota"/>
</dbReference>
<dbReference type="GO" id="GO:0006166">
    <property type="term" value="P:purine ribonucleoside salvage"/>
    <property type="evidence" value="ECO:0007669"/>
    <property type="project" value="UniProtKB-KW"/>
</dbReference>
<dbReference type="Gene3D" id="3.40.50.1580">
    <property type="entry name" value="Nucleoside phosphorylase domain"/>
    <property type="match status" value="1"/>
</dbReference>
<gene>
    <name evidence="5" type="ORF">H310_11339</name>
</gene>
<evidence type="ECO:0000313" key="5">
    <source>
        <dbReference type="EMBL" id="ETV95037.1"/>
    </source>
</evidence>
<feature type="domain" description="Nucleoside phosphorylase" evidence="4">
    <location>
        <begin position="5"/>
        <end position="235"/>
    </location>
</feature>
<dbReference type="SUPFAM" id="SSF53167">
    <property type="entry name" value="Purine and uridine phosphorylases"/>
    <property type="match status" value="1"/>
</dbReference>
<reference evidence="5" key="1">
    <citation type="submission" date="2013-12" db="EMBL/GenBank/DDBJ databases">
        <title>The Genome Sequence of Aphanomyces invadans NJM9701.</title>
        <authorList>
            <consortium name="The Broad Institute Genomics Platform"/>
            <person name="Russ C."/>
            <person name="Tyler B."/>
            <person name="van West P."/>
            <person name="Dieguez-Uribeondo J."/>
            <person name="Young S.K."/>
            <person name="Zeng Q."/>
            <person name="Gargeya S."/>
            <person name="Fitzgerald M."/>
            <person name="Abouelleil A."/>
            <person name="Alvarado L."/>
            <person name="Chapman S.B."/>
            <person name="Gainer-Dewar J."/>
            <person name="Goldberg J."/>
            <person name="Griggs A."/>
            <person name="Gujja S."/>
            <person name="Hansen M."/>
            <person name="Howarth C."/>
            <person name="Imamovic A."/>
            <person name="Ireland A."/>
            <person name="Larimer J."/>
            <person name="McCowan C."/>
            <person name="Murphy C."/>
            <person name="Pearson M."/>
            <person name="Poon T.W."/>
            <person name="Priest M."/>
            <person name="Roberts A."/>
            <person name="Saif S."/>
            <person name="Shea T."/>
            <person name="Sykes S."/>
            <person name="Wortman J."/>
            <person name="Nusbaum C."/>
            <person name="Birren B."/>
        </authorList>
    </citation>
    <scope>NUCLEOTIDE SEQUENCE [LARGE SCALE GENOMIC DNA]</scope>
    <source>
        <strain evidence="5">NJM9701</strain>
    </source>
</reference>
<dbReference type="RefSeq" id="XP_008876210.1">
    <property type="nucleotide sequence ID" value="XM_008877988.1"/>
</dbReference>
<dbReference type="InterPro" id="IPR010044">
    <property type="entry name" value="MTAP"/>
</dbReference>
<organism evidence="5">
    <name type="scientific">Aphanomyces invadans</name>
    <dbReference type="NCBI Taxonomy" id="157072"/>
    <lineage>
        <taxon>Eukaryota</taxon>
        <taxon>Sar</taxon>
        <taxon>Stramenopiles</taxon>
        <taxon>Oomycota</taxon>
        <taxon>Saprolegniomycetes</taxon>
        <taxon>Saprolegniales</taxon>
        <taxon>Verrucalvaceae</taxon>
        <taxon>Aphanomyces</taxon>
    </lineage>
</organism>
<accession>A0A024TNX0</accession>
<keyword evidence="2" id="KW-0808">Transferase</keyword>
<evidence type="ECO:0000259" key="4">
    <source>
        <dbReference type="Pfam" id="PF01048"/>
    </source>
</evidence>
<evidence type="ECO:0000256" key="3">
    <source>
        <dbReference type="ARBA" id="ARBA00022726"/>
    </source>
</evidence>
<evidence type="ECO:0000256" key="1">
    <source>
        <dbReference type="ARBA" id="ARBA00022676"/>
    </source>
</evidence>
<dbReference type="VEuPathDB" id="FungiDB:H310_11339"/>